<dbReference type="OrthoDB" id="331848at2759"/>
<feature type="signal peptide" evidence="2">
    <location>
        <begin position="1"/>
        <end position="27"/>
    </location>
</feature>
<feature type="chain" id="PRO_5007183314" description="Transmembrane protein" evidence="2">
    <location>
        <begin position="28"/>
        <end position="219"/>
    </location>
</feature>
<keyword evidence="2" id="KW-0732">Signal</keyword>
<dbReference type="EMBL" id="KE138837">
    <property type="protein sequence ID" value="EPT26151.1"/>
    <property type="molecule type" value="Genomic_DNA"/>
</dbReference>
<evidence type="ECO:0000313" key="4">
    <source>
        <dbReference type="Proteomes" id="UP000001529"/>
    </source>
</evidence>
<dbReference type="RefSeq" id="XP_002364325.1">
    <property type="nucleotide sequence ID" value="XM_002364284.2"/>
</dbReference>
<dbReference type="Gene3D" id="1.10.601.10">
    <property type="entry name" value="RNA Polymerase Primary Sigma Factor"/>
    <property type="match status" value="1"/>
</dbReference>
<reference evidence="3" key="1">
    <citation type="submission" date="2013-04" db="EMBL/GenBank/DDBJ databases">
        <authorList>
            <person name="Sibley D."/>
            <person name="Venepally P."/>
            <person name="Karamycheva S."/>
            <person name="Hadjithomas M."/>
            <person name="Khan A."/>
            <person name="Brunk B."/>
            <person name="Roos D."/>
            <person name="Caler E."/>
            <person name="Lorenzi H."/>
        </authorList>
    </citation>
    <scope>NUCLEOTIDE SEQUENCE [LARGE SCALE GENOMIC DNA]</scope>
    <source>
        <strain evidence="3">ME49</strain>
    </source>
</reference>
<dbReference type="Proteomes" id="UP000001529">
    <property type="component" value="Chromosome XI"/>
</dbReference>
<evidence type="ECO:0008006" key="5">
    <source>
        <dbReference type="Google" id="ProtNLM"/>
    </source>
</evidence>
<evidence type="ECO:0000256" key="1">
    <source>
        <dbReference type="SAM" id="MobiDB-lite"/>
    </source>
</evidence>
<evidence type="ECO:0000313" key="3">
    <source>
        <dbReference type="EMBL" id="EPT26151.1"/>
    </source>
</evidence>
<feature type="compositionally biased region" description="Acidic residues" evidence="1">
    <location>
        <begin position="47"/>
        <end position="61"/>
    </location>
</feature>
<accession>A0A125YFW9</accession>
<keyword evidence="4" id="KW-1185">Reference proteome</keyword>
<proteinExistence type="predicted"/>
<gene>
    <name evidence="3" type="ORF">TGME49_310790</name>
</gene>
<feature type="compositionally biased region" description="Low complexity" evidence="1">
    <location>
        <begin position="36"/>
        <end position="46"/>
    </location>
</feature>
<sequence>MTRGFAFCLLFLALFGLFSVAPHSIEAGETPEETEAVVAATEQGAAEVDEATDEHEEDDDDDHRADFESLLQMMSKDMHMDLANNNMAGVAKVLKELTDHIDAAHKHDPEAHEHKHPLLKKILTKRTHDKMVTTLQKIYSNVPREEINDQLQAVMSLLEHVKQDPNMSPKQLLEKTAHQLGMPLTPDMYEDMQKHMGWAAKLFQYIAPGGLDEEKAEEL</sequence>
<evidence type="ECO:0000256" key="2">
    <source>
        <dbReference type="SAM" id="SignalP"/>
    </source>
</evidence>
<name>A0A125YFW9_TOXGM</name>
<dbReference type="GeneID" id="7897665"/>
<feature type="region of interest" description="Disordered" evidence="1">
    <location>
        <begin position="28"/>
        <end position="62"/>
    </location>
</feature>
<dbReference type="VEuPathDB" id="ToxoDB:TGME49_310790"/>
<dbReference type="KEGG" id="tgo:TGME49_310790"/>
<organism evidence="3 4">
    <name type="scientific">Toxoplasma gondii (strain ATCC 50611 / Me49)</name>
    <dbReference type="NCBI Taxonomy" id="508771"/>
    <lineage>
        <taxon>Eukaryota</taxon>
        <taxon>Sar</taxon>
        <taxon>Alveolata</taxon>
        <taxon>Apicomplexa</taxon>
        <taxon>Conoidasida</taxon>
        <taxon>Coccidia</taxon>
        <taxon>Eucoccidiorida</taxon>
        <taxon>Eimeriorina</taxon>
        <taxon>Sarcocystidae</taxon>
        <taxon>Toxoplasma</taxon>
    </lineage>
</organism>
<protein>
    <recommendedName>
        <fullName evidence="5">Transmembrane protein</fullName>
    </recommendedName>
</protein>
<dbReference type="AlphaFoldDB" id="A0A125YFW9"/>
<dbReference type="EMBL" id="CM002046">
    <property type="protein sequence ID" value="EPT26151.1"/>
    <property type="molecule type" value="Genomic_DNA"/>
</dbReference>